<name>A0A0M8ZU68_9HYME</name>
<feature type="region of interest" description="Disordered" evidence="5">
    <location>
        <begin position="402"/>
        <end position="426"/>
    </location>
</feature>
<protein>
    <recommendedName>
        <fullName evidence="9">Tetraspanin</fullName>
    </recommendedName>
</protein>
<dbReference type="GO" id="GO:0005886">
    <property type="term" value="C:plasma membrane"/>
    <property type="evidence" value="ECO:0007669"/>
    <property type="project" value="TreeGrafter"/>
</dbReference>
<dbReference type="SUPFAM" id="SSF48652">
    <property type="entry name" value="Tetraspanin"/>
    <property type="match status" value="1"/>
</dbReference>
<evidence type="ECO:0000256" key="6">
    <source>
        <dbReference type="SAM" id="Phobius"/>
    </source>
</evidence>
<feature type="region of interest" description="Disordered" evidence="5">
    <location>
        <begin position="313"/>
        <end position="337"/>
    </location>
</feature>
<feature type="compositionally biased region" description="Basic and acidic residues" evidence="5">
    <location>
        <begin position="719"/>
        <end position="729"/>
    </location>
</feature>
<gene>
    <name evidence="7" type="ORF">WN51_03474</name>
</gene>
<feature type="region of interest" description="Disordered" evidence="5">
    <location>
        <begin position="697"/>
        <end position="729"/>
    </location>
</feature>
<feature type="region of interest" description="Disordered" evidence="5">
    <location>
        <begin position="558"/>
        <end position="596"/>
    </location>
</feature>
<dbReference type="PANTHER" id="PTHR19282:SF428">
    <property type="entry name" value="TETRASPANIN 68C, ISOFORM A"/>
    <property type="match status" value="1"/>
</dbReference>
<feature type="compositionally biased region" description="Basic residues" evidence="5">
    <location>
        <begin position="750"/>
        <end position="762"/>
    </location>
</feature>
<keyword evidence="2 6" id="KW-0812">Transmembrane</keyword>
<evidence type="ECO:0008006" key="9">
    <source>
        <dbReference type="Google" id="ProtNLM"/>
    </source>
</evidence>
<evidence type="ECO:0000256" key="2">
    <source>
        <dbReference type="ARBA" id="ARBA00022692"/>
    </source>
</evidence>
<proteinExistence type="predicted"/>
<evidence type="ECO:0000313" key="8">
    <source>
        <dbReference type="Proteomes" id="UP000053105"/>
    </source>
</evidence>
<feature type="compositionally biased region" description="Basic residues" evidence="5">
    <location>
        <begin position="698"/>
        <end position="718"/>
    </location>
</feature>
<feature type="transmembrane region" description="Helical" evidence="6">
    <location>
        <begin position="12"/>
        <end position="36"/>
    </location>
</feature>
<dbReference type="InterPro" id="IPR018499">
    <property type="entry name" value="Tetraspanin/Peripherin"/>
</dbReference>
<feature type="transmembrane region" description="Helical" evidence="6">
    <location>
        <begin position="124"/>
        <end position="146"/>
    </location>
</feature>
<dbReference type="AlphaFoldDB" id="A0A0M8ZU68"/>
<feature type="compositionally biased region" description="Basic and acidic residues" evidence="5">
    <location>
        <begin position="402"/>
        <end position="411"/>
    </location>
</feature>
<dbReference type="Proteomes" id="UP000053105">
    <property type="component" value="Unassembled WGS sequence"/>
</dbReference>
<organism evidence="7 8">
    <name type="scientific">Melipona quadrifasciata</name>
    <dbReference type="NCBI Taxonomy" id="166423"/>
    <lineage>
        <taxon>Eukaryota</taxon>
        <taxon>Metazoa</taxon>
        <taxon>Ecdysozoa</taxon>
        <taxon>Arthropoda</taxon>
        <taxon>Hexapoda</taxon>
        <taxon>Insecta</taxon>
        <taxon>Pterygota</taxon>
        <taxon>Neoptera</taxon>
        <taxon>Endopterygota</taxon>
        <taxon>Hymenoptera</taxon>
        <taxon>Apocrita</taxon>
        <taxon>Aculeata</taxon>
        <taxon>Apoidea</taxon>
        <taxon>Anthophila</taxon>
        <taxon>Apidae</taxon>
        <taxon>Melipona</taxon>
    </lineage>
</organism>
<feature type="compositionally biased region" description="Basic and acidic residues" evidence="5">
    <location>
        <begin position="570"/>
        <end position="596"/>
    </location>
</feature>
<dbReference type="EMBL" id="KQ435844">
    <property type="protein sequence ID" value="KOX71240.1"/>
    <property type="molecule type" value="Genomic_DNA"/>
</dbReference>
<evidence type="ECO:0000256" key="5">
    <source>
        <dbReference type="SAM" id="MobiDB-lite"/>
    </source>
</evidence>
<evidence type="ECO:0000256" key="3">
    <source>
        <dbReference type="ARBA" id="ARBA00022989"/>
    </source>
</evidence>
<evidence type="ECO:0000256" key="1">
    <source>
        <dbReference type="ARBA" id="ARBA00004141"/>
    </source>
</evidence>
<dbReference type="Pfam" id="PF00335">
    <property type="entry name" value="Tetraspanin"/>
    <property type="match status" value="1"/>
</dbReference>
<dbReference type="Gene3D" id="1.10.1450.10">
    <property type="entry name" value="Tetraspanin"/>
    <property type="match status" value="1"/>
</dbReference>
<dbReference type="STRING" id="166423.A0A0M8ZU68"/>
<reference evidence="7 8" key="1">
    <citation type="submission" date="2015-07" db="EMBL/GenBank/DDBJ databases">
        <title>The genome of Melipona quadrifasciata.</title>
        <authorList>
            <person name="Pan H."/>
            <person name="Kapheim K."/>
        </authorList>
    </citation>
    <scope>NUCLEOTIDE SEQUENCE [LARGE SCALE GENOMIC DNA]</scope>
    <source>
        <strain evidence="7">0111107301</strain>
        <tissue evidence="7">Whole body</tissue>
    </source>
</reference>
<comment type="subcellular location">
    <subcellularLocation>
        <location evidence="1">Membrane</location>
        <topology evidence="1">Multi-pass membrane protein</topology>
    </subcellularLocation>
</comment>
<dbReference type="OrthoDB" id="5870230at2759"/>
<feature type="compositionally biased region" description="Basic and acidic residues" evidence="5">
    <location>
        <begin position="320"/>
        <end position="337"/>
    </location>
</feature>
<dbReference type="InterPro" id="IPR008952">
    <property type="entry name" value="Tetraspanin_EC2_sf"/>
</dbReference>
<feature type="region of interest" description="Disordered" evidence="5">
    <location>
        <begin position="743"/>
        <end position="797"/>
    </location>
</feature>
<evidence type="ECO:0000313" key="7">
    <source>
        <dbReference type="EMBL" id="KOX71240.1"/>
    </source>
</evidence>
<evidence type="ECO:0000256" key="4">
    <source>
        <dbReference type="ARBA" id="ARBA00023136"/>
    </source>
</evidence>
<accession>A0A0M8ZU68</accession>
<sequence length="839" mass="94943">MERKNFGVSRIFVCCSNVVFLISGFTFMSLGALLLADDERILLSRLLGPGDVHPDQPLFYYMAFAIVGLGFLITLTGLLGCWATCLYNRCVTVSKSSEDFERNDMCARPEHASKAATVQLIRRVYLITIILLLLGECTVCVLVVFWPHVLGIDVRPARLIRALQRSYAVPGREQFTAALDLAQTAFACCGINGSSNYGTSWWRLQEVGRRELVVPLSCCILNNVNQTDSFLNPEPANLTLCQALNPAEHQYARHTTGCLEMLEKWTQEQALILLTIGLAVIFVEVGALLSTFLVCSKGSKRAKSQASTFTSTQTLSPFSESDHDFEGSEGKSSVDTKNTKVATDLSRLNDVRRFSKSIIEEWKNPSKFNDSVLRSDQLYEERAIDVVPDYFLKNCPKEKNDLEKVRDDKKNASKSKSHNGSGTVRSIPIKNYQASIAHNIGTLRRSEAPQLQFESSISEPDKSFYVTKYKAVSLPQNEIEPQVRQSVTASKRSRTLNPSRRSCHSCDYQCEVQSGHRKVNSKLKTLDRRMARSDHNVSVRKNDRDFTDFGDYFHKSSVQKSNAARRRSKDTKIEEQSNKETMENEGSKRSKNEEARVRGKWGTIDLERGHVGQKISAYEENAKRSSRNWETFDTYQVFPEVKKHRAIGVPLVGMHNACGLPVVASWHDHELLEPLRVKGRVLGTLRPIFKGQRSSINFRHRTHPKRKMPTNHSISRKNRPQDLNKSDKKIDYPSIKSLVSLEPGMDEVRKKRKRRPSFKAKRIGTFSSKSTTKRKRRSHGRTDKENTLSGSFRRKSLGAGSVKRQTLYARDDGEDAVQVLKSLCLNPLARTKSETDMIW</sequence>
<feature type="transmembrane region" description="Helical" evidence="6">
    <location>
        <begin position="58"/>
        <end position="87"/>
    </location>
</feature>
<dbReference type="PANTHER" id="PTHR19282">
    <property type="entry name" value="TETRASPANIN"/>
    <property type="match status" value="1"/>
</dbReference>
<keyword evidence="4 6" id="KW-0472">Membrane</keyword>
<keyword evidence="8" id="KW-1185">Reference proteome</keyword>
<keyword evidence="3 6" id="KW-1133">Transmembrane helix</keyword>